<evidence type="ECO:0000259" key="6">
    <source>
        <dbReference type="PROSITE" id="PS50181"/>
    </source>
</evidence>
<evidence type="ECO:0000313" key="7">
    <source>
        <dbReference type="EMBL" id="JAV19438.1"/>
    </source>
</evidence>
<dbReference type="SUPFAM" id="SSF81383">
    <property type="entry name" value="F-box domain"/>
    <property type="match status" value="1"/>
</dbReference>
<evidence type="ECO:0000256" key="1">
    <source>
        <dbReference type="ARBA" id="ARBA00022723"/>
    </source>
</evidence>
<protein>
    <submittedName>
        <fullName evidence="7">Putative beta-tubulin folding cofactor e</fullName>
    </submittedName>
</protein>
<reference evidence="7" key="1">
    <citation type="submission" date="2017-01" db="EMBL/GenBank/DDBJ databases">
        <title>A deep insight into the sialotranscriptome of adult male and female Cluex tarsalis mosquitoes.</title>
        <authorList>
            <person name="Ribeiro J.M."/>
            <person name="Moreira F."/>
            <person name="Bernard K.A."/>
            <person name="Calvo E."/>
        </authorList>
    </citation>
    <scope>NUCLEOTIDE SEQUENCE</scope>
    <source>
        <strain evidence="7">Kern County</strain>
        <tissue evidence="7">Salivary glands</tissue>
    </source>
</reference>
<evidence type="ECO:0000256" key="4">
    <source>
        <dbReference type="PROSITE-ProRule" id="PRU00146"/>
    </source>
</evidence>
<feature type="domain" description="F-box" evidence="6">
    <location>
        <begin position="107"/>
        <end position="161"/>
    </location>
</feature>
<dbReference type="PANTHER" id="PTHR38926:SF5">
    <property type="entry name" value="F-BOX AND LEUCINE-RICH REPEAT PROTEIN 6"/>
    <property type="match status" value="1"/>
</dbReference>
<dbReference type="SMART" id="SM00256">
    <property type="entry name" value="FBOX"/>
    <property type="match status" value="1"/>
</dbReference>
<keyword evidence="1" id="KW-0479">Metal-binding</keyword>
<dbReference type="InterPro" id="IPR011011">
    <property type="entry name" value="Znf_FYVE_PHD"/>
</dbReference>
<dbReference type="Gene3D" id="3.80.10.10">
    <property type="entry name" value="Ribonuclease Inhibitor"/>
    <property type="match status" value="2"/>
</dbReference>
<dbReference type="PROSITE" id="PS50181">
    <property type="entry name" value="FBOX"/>
    <property type="match status" value="1"/>
</dbReference>
<dbReference type="Gene3D" id="1.20.1280.50">
    <property type="match status" value="1"/>
</dbReference>
<dbReference type="PROSITE" id="PS50016">
    <property type="entry name" value="ZF_PHD_2"/>
    <property type="match status" value="1"/>
</dbReference>
<dbReference type="Pfam" id="PF12937">
    <property type="entry name" value="F-box-like"/>
    <property type="match status" value="1"/>
</dbReference>
<proteinExistence type="predicted"/>
<evidence type="ECO:0000259" key="5">
    <source>
        <dbReference type="PROSITE" id="PS50016"/>
    </source>
</evidence>
<evidence type="ECO:0000256" key="3">
    <source>
        <dbReference type="ARBA" id="ARBA00022833"/>
    </source>
</evidence>
<dbReference type="SUPFAM" id="SSF52047">
    <property type="entry name" value="RNI-like"/>
    <property type="match status" value="2"/>
</dbReference>
<name>A0A1Q3EW57_CULTA</name>
<dbReference type="GO" id="GO:0008270">
    <property type="term" value="F:zinc ion binding"/>
    <property type="evidence" value="ECO:0007669"/>
    <property type="project" value="UniProtKB-KW"/>
</dbReference>
<dbReference type="PROSITE" id="PS01359">
    <property type="entry name" value="ZF_PHD_1"/>
    <property type="match status" value="1"/>
</dbReference>
<sequence length="587" mass="66667">MAVCQVCEHFLCAEATVVRCNGRCQRRVHPWCSRTSGIMLVGNGNELYWFCDGCRRGLCPAVQDTGNTSGPLQDTLRKLTRRMDTMDDSLRRLERSRGGAAAGKPNLPDLPELPVEIWTEVFKGLSANQVLRIRLVCRRWKGIVDGSSVLMGKFTASFRDLAIDGDYEPVNLLPVFNVKFKDAKIRAVGTWWKAFGPSLTTIRIGKDCWIKPSVLMEMLKHVPNLKTLKLVNIILDLSFHETNVVPDFQLTKLEGLTIAGIEEDYFYEDVLKLCCNLKSLRFDYKNFAPPEAARSVAGLHNTLEELHLNATEEFLAELMELDRLKLKKLTLAGNEIEDKSVIIEFCKLQPDLEYLDVQDSLHLDEINEAYCNDFFQYFRKLEYLSICLGSNCQTGLTFLAHLTRLQSLDLAGRHQDYPSCLAACSQLPNLRQLKLRDINFPDTALQQWLTKVPNLRAITIKDCKFDCWSDLLEALESVKLLECATLKGITKVSETPFYYHAEFTALKSLHLSVCEMSPDFLGKLLGLCPGLREFRAKHVKFDAEKLGIVCRELTQLDKLVFACCKLPKNAKNYVRENCRSLTELNIS</sequence>
<feature type="domain" description="PHD-type" evidence="5">
    <location>
        <begin position="1"/>
        <end position="57"/>
    </location>
</feature>
<dbReference type="EMBL" id="GFDL01015607">
    <property type="protein sequence ID" value="JAV19438.1"/>
    <property type="molecule type" value="Transcribed_RNA"/>
</dbReference>
<dbReference type="InterPro" id="IPR001810">
    <property type="entry name" value="F-box_dom"/>
</dbReference>
<dbReference type="AlphaFoldDB" id="A0A1Q3EW57"/>
<organism evidence="7">
    <name type="scientific">Culex tarsalis</name>
    <name type="common">Encephalitis mosquito</name>
    <dbReference type="NCBI Taxonomy" id="7177"/>
    <lineage>
        <taxon>Eukaryota</taxon>
        <taxon>Metazoa</taxon>
        <taxon>Ecdysozoa</taxon>
        <taxon>Arthropoda</taxon>
        <taxon>Hexapoda</taxon>
        <taxon>Insecta</taxon>
        <taxon>Pterygota</taxon>
        <taxon>Neoptera</taxon>
        <taxon>Endopterygota</taxon>
        <taxon>Diptera</taxon>
        <taxon>Nematocera</taxon>
        <taxon>Culicoidea</taxon>
        <taxon>Culicidae</taxon>
        <taxon>Culicinae</taxon>
        <taxon>Culicini</taxon>
        <taxon>Culex</taxon>
        <taxon>Culex</taxon>
    </lineage>
</organism>
<dbReference type="InterPro" id="IPR032675">
    <property type="entry name" value="LRR_dom_sf"/>
</dbReference>
<dbReference type="InterPro" id="IPR019787">
    <property type="entry name" value="Znf_PHD-finger"/>
</dbReference>
<dbReference type="InterPro" id="IPR019786">
    <property type="entry name" value="Zinc_finger_PHD-type_CS"/>
</dbReference>
<evidence type="ECO:0000256" key="2">
    <source>
        <dbReference type="ARBA" id="ARBA00022771"/>
    </source>
</evidence>
<keyword evidence="2 4" id="KW-0863">Zinc-finger</keyword>
<dbReference type="PANTHER" id="PTHR38926">
    <property type="entry name" value="F-BOX DOMAIN CONTAINING PROTEIN, EXPRESSED"/>
    <property type="match status" value="1"/>
</dbReference>
<dbReference type="InterPro" id="IPR036047">
    <property type="entry name" value="F-box-like_dom_sf"/>
</dbReference>
<accession>A0A1Q3EW57</accession>
<keyword evidence="3" id="KW-0862">Zinc</keyword>
<dbReference type="SUPFAM" id="SSF57903">
    <property type="entry name" value="FYVE/PHD zinc finger"/>
    <property type="match status" value="1"/>
</dbReference>